<keyword evidence="4 7" id="KW-0251">Elongation factor</keyword>
<comment type="function">
    <text evidence="7">Catalyzes the GTP-dependent ribosomal translocation step during translation elongation. During this step, the ribosome changes from the pre-translocational (PRE) to the post-translocational (POST) state as the newly formed A-site-bound peptidyl-tRNA and P-site-bound deacylated tRNA move to the P and E sites, respectively. Catalyzes the coordinated movement of the two tRNA molecules, the mRNA and conformational changes in the ribosome.</text>
</comment>
<dbReference type="FunFam" id="3.30.70.870:FF:000001">
    <property type="entry name" value="Elongation factor G"/>
    <property type="match status" value="1"/>
</dbReference>
<evidence type="ECO:0000256" key="3">
    <source>
        <dbReference type="ARBA" id="ARBA00022741"/>
    </source>
</evidence>
<dbReference type="NCBIfam" id="TIGR00231">
    <property type="entry name" value="small_GTP"/>
    <property type="match status" value="1"/>
</dbReference>
<dbReference type="Pfam" id="PF03764">
    <property type="entry name" value="EFG_IV"/>
    <property type="match status" value="1"/>
</dbReference>
<comment type="similarity">
    <text evidence="1 7">Belongs to the TRAFAC class translation factor GTPase superfamily. Classic translation factor GTPase family. EF-G/EF-2 subfamily.</text>
</comment>
<dbReference type="GO" id="GO:0003924">
    <property type="term" value="F:GTPase activity"/>
    <property type="evidence" value="ECO:0007669"/>
    <property type="project" value="InterPro"/>
</dbReference>
<dbReference type="PANTHER" id="PTHR43261:SF1">
    <property type="entry name" value="RIBOSOME-RELEASING FACTOR 2, MITOCHONDRIAL"/>
    <property type="match status" value="1"/>
</dbReference>
<dbReference type="InterPro" id="IPR027417">
    <property type="entry name" value="P-loop_NTPase"/>
</dbReference>
<feature type="binding site" evidence="7">
    <location>
        <begin position="18"/>
        <end position="25"/>
    </location>
    <ligand>
        <name>GTP</name>
        <dbReference type="ChEBI" id="CHEBI:37565"/>
    </ligand>
</feature>
<keyword evidence="6 7" id="KW-0342">GTP-binding</keyword>
<dbReference type="HAMAP" id="MF_00054_B">
    <property type="entry name" value="EF_G_EF_2_B"/>
    <property type="match status" value="1"/>
</dbReference>
<dbReference type="InterPro" id="IPR031157">
    <property type="entry name" value="G_TR_CS"/>
</dbReference>
<proteinExistence type="inferred from homology"/>
<dbReference type="Gene3D" id="3.40.50.300">
    <property type="entry name" value="P-loop containing nucleotide triphosphate hydrolases"/>
    <property type="match status" value="1"/>
</dbReference>
<dbReference type="SUPFAM" id="SSF54980">
    <property type="entry name" value="EF-G C-terminal domain-like"/>
    <property type="match status" value="2"/>
</dbReference>
<protein>
    <recommendedName>
        <fullName evidence="2 7">Elongation factor G</fullName>
        <shortName evidence="7">EF-G</shortName>
    </recommendedName>
</protein>
<dbReference type="SMART" id="SM00838">
    <property type="entry name" value="EFG_C"/>
    <property type="match status" value="1"/>
</dbReference>
<dbReference type="PROSITE" id="PS51722">
    <property type="entry name" value="G_TR_2"/>
    <property type="match status" value="1"/>
</dbReference>
<evidence type="ECO:0000256" key="4">
    <source>
        <dbReference type="ARBA" id="ARBA00022768"/>
    </source>
</evidence>
<dbReference type="InterPro" id="IPR035649">
    <property type="entry name" value="EFG_V"/>
</dbReference>
<dbReference type="NCBIfam" id="NF009379">
    <property type="entry name" value="PRK12740.1-3"/>
    <property type="match status" value="1"/>
</dbReference>
<dbReference type="InterPro" id="IPR047872">
    <property type="entry name" value="EFG_IV"/>
</dbReference>
<dbReference type="SUPFAM" id="SSF50447">
    <property type="entry name" value="Translation proteins"/>
    <property type="match status" value="1"/>
</dbReference>
<dbReference type="GO" id="GO:0003746">
    <property type="term" value="F:translation elongation factor activity"/>
    <property type="evidence" value="ECO:0007669"/>
    <property type="project" value="UniProtKB-UniRule"/>
</dbReference>
<dbReference type="InterPro" id="IPR000640">
    <property type="entry name" value="EFG_V-like"/>
</dbReference>
<dbReference type="InterPro" id="IPR041095">
    <property type="entry name" value="EFG_II"/>
</dbReference>
<dbReference type="InterPro" id="IPR009022">
    <property type="entry name" value="EFG_III"/>
</dbReference>
<dbReference type="GO" id="GO:0005525">
    <property type="term" value="F:GTP binding"/>
    <property type="evidence" value="ECO:0007669"/>
    <property type="project" value="UniProtKB-UniRule"/>
</dbReference>
<evidence type="ECO:0000256" key="5">
    <source>
        <dbReference type="ARBA" id="ARBA00022917"/>
    </source>
</evidence>
<dbReference type="InterPro" id="IPR000795">
    <property type="entry name" value="T_Tr_GTP-bd_dom"/>
</dbReference>
<dbReference type="CDD" id="cd04088">
    <property type="entry name" value="EFG_mtEFG_II"/>
    <property type="match status" value="1"/>
</dbReference>
<feature type="binding site" evidence="7">
    <location>
        <begin position="145"/>
        <end position="148"/>
    </location>
    <ligand>
        <name>GTP</name>
        <dbReference type="ChEBI" id="CHEBI:37565"/>
    </ligand>
</feature>
<dbReference type="PROSITE" id="PS00301">
    <property type="entry name" value="G_TR_1"/>
    <property type="match status" value="1"/>
</dbReference>
<dbReference type="CDD" id="cd16262">
    <property type="entry name" value="EFG_III"/>
    <property type="match status" value="1"/>
</dbReference>
<dbReference type="InterPro" id="IPR005517">
    <property type="entry name" value="Transl_elong_EFG/EF2_IV"/>
</dbReference>
<organism evidence="9 11">
    <name type="scientific">Leuconostoc falkenbergense</name>
    <dbReference type="NCBI Taxonomy" id="2766470"/>
    <lineage>
        <taxon>Bacteria</taxon>
        <taxon>Bacillati</taxon>
        <taxon>Bacillota</taxon>
        <taxon>Bacilli</taxon>
        <taxon>Lactobacillales</taxon>
        <taxon>Lactobacillaceae</taxon>
        <taxon>Leuconostoc</taxon>
    </lineage>
</organism>
<evidence type="ECO:0000313" key="10">
    <source>
        <dbReference type="EMBL" id="MDM7646350.1"/>
    </source>
</evidence>
<feature type="binding site" evidence="7">
    <location>
        <begin position="91"/>
        <end position="95"/>
    </location>
    <ligand>
        <name>GTP</name>
        <dbReference type="ChEBI" id="CHEBI:37565"/>
    </ligand>
</feature>
<evidence type="ECO:0000313" key="12">
    <source>
        <dbReference type="Proteomes" id="UP001242903"/>
    </source>
</evidence>
<evidence type="ECO:0000256" key="1">
    <source>
        <dbReference type="ARBA" id="ARBA00005870"/>
    </source>
</evidence>
<accession>A0A9X3EBM5</accession>
<dbReference type="PANTHER" id="PTHR43261">
    <property type="entry name" value="TRANSLATION ELONGATION FACTOR G-RELATED"/>
    <property type="match status" value="1"/>
</dbReference>
<dbReference type="Pfam" id="PF00009">
    <property type="entry name" value="GTP_EFTU"/>
    <property type="match status" value="1"/>
</dbReference>
<dbReference type="GO" id="GO:0005737">
    <property type="term" value="C:cytoplasm"/>
    <property type="evidence" value="ECO:0007669"/>
    <property type="project" value="UniProtKB-SubCell"/>
</dbReference>
<dbReference type="RefSeq" id="WP_114667421.1">
    <property type="nucleotide sequence ID" value="NZ_BMBR01000009.1"/>
</dbReference>
<dbReference type="FunFam" id="3.30.70.240:FF:000001">
    <property type="entry name" value="Elongation factor G"/>
    <property type="match status" value="1"/>
</dbReference>
<reference evidence="9" key="1">
    <citation type="submission" date="2018-08" db="EMBL/GenBank/DDBJ databases">
        <title>Draft genome sequences of Leuconostoc spp. and Weissella spp. with biocontrol potential.</title>
        <authorList>
            <person name="Lo R."/>
            <person name="Ho V.T.T."/>
            <person name="Turner M.S."/>
        </authorList>
    </citation>
    <scope>NUCLEOTIDE SEQUENCE</scope>
    <source>
        <strain evidence="9">156</strain>
    </source>
</reference>
<dbReference type="FunFam" id="3.40.50.300:FF:000029">
    <property type="entry name" value="Elongation factor G"/>
    <property type="match status" value="1"/>
</dbReference>
<evidence type="ECO:0000313" key="11">
    <source>
        <dbReference type="Proteomes" id="UP001080333"/>
    </source>
</evidence>
<dbReference type="AlphaFoldDB" id="A0A9X3EBM5"/>
<evidence type="ECO:0000256" key="7">
    <source>
        <dbReference type="HAMAP-Rule" id="MF_00054"/>
    </source>
</evidence>
<dbReference type="InterPro" id="IPR020568">
    <property type="entry name" value="Ribosomal_Su5_D2-typ_SF"/>
</dbReference>
<dbReference type="CDD" id="cd03713">
    <property type="entry name" value="EFG_mtEFG_C"/>
    <property type="match status" value="1"/>
</dbReference>
<dbReference type="InterPro" id="IPR005225">
    <property type="entry name" value="Small_GTP-bd"/>
</dbReference>
<dbReference type="Gene3D" id="3.30.70.870">
    <property type="entry name" value="Elongation Factor G (Translational Gtpase), domain 3"/>
    <property type="match status" value="1"/>
</dbReference>
<dbReference type="Pfam" id="PF14492">
    <property type="entry name" value="EFG_III"/>
    <property type="match status" value="1"/>
</dbReference>
<dbReference type="Gene3D" id="3.30.70.240">
    <property type="match status" value="1"/>
</dbReference>
<reference evidence="10 12" key="2">
    <citation type="submission" date="2023-06" db="EMBL/GenBank/DDBJ databases">
        <title>Draft Genome Sequences of lactic acid bacteria strains isolated from fermented milk products.</title>
        <authorList>
            <person name="Elcheninov A.G."/>
            <person name="Klyukina A."/>
            <person name="Zayulina K.S."/>
            <person name="Gavirova L.A."/>
            <person name="Shcherbakova P.A."/>
            <person name="Shestakov A.I."/>
            <person name="Kublanov I.V."/>
            <person name="Kochetkova T.V."/>
        </authorList>
    </citation>
    <scope>NUCLEOTIDE SEQUENCE [LARGE SCALE GENOMIC DNA]</scope>
    <source>
        <strain evidence="10 12">TOM.81</strain>
    </source>
</reference>
<evidence type="ECO:0000256" key="2">
    <source>
        <dbReference type="ARBA" id="ARBA00017872"/>
    </source>
</evidence>
<dbReference type="InterPro" id="IPR009000">
    <property type="entry name" value="Transl_B-barrel_sf"/>
</dbReference>
<comment type="subcellular location">
    <subcellularLocation>
        <location evidence="7">Cytoplasm</location>
    </subcellularLocation>
</comment>
<keyword evidence="5 7" id="KW-0648">Protein biosynthesis</keyword>
<dbReference type="InterPro" id="IPR014721">
    <property type="entry name" value="Ribsml_uS5_D2-typ_fold_subgr"/>
</dbReference>
<dbReference type="GO" id="GO:0032790">
    <property type="term" value="P:ribosome disassembly"/>
    <property type="evidence" value="ECO:0007669"/>
    <property type="project" value="TreeGrafter"/>
</dbReference>
<dbReference type="FunFam" id="3.30.230.10:FF:000003">
    <property type="entry name" value="Elongation factor G"/>
    <property type="match status" value="1"/>
</dbReference>
<sequence>MAKREYPLERTRNIGIMAHIDAGKTTTTERILYYTGKIHKIGETHDGASQMDFMEQEKERGITIQSAATTAVWHGFFDQFEKTPYRVNIIDTPGHVDFTIEVERALRVLDGAVAVLDGAAGVEPQTETVWRQATTYDVPRIVFVNKMDKMGADFQMSVDSMHERLQVNAEAIQWPIGAEDDFEAVIDLITQEAYYPVDELGEKWEPRDIPADLKDLAEEKRNTLIEAVADVDDDLMEKYLEGEDISVEELKAAIRRATLALQFYPILAGSAYKDKGVQMMLDAVVDYLPGPLDVKPYIAKDPKTDEEVDLIADDSKPFAALAFKIMTDPFVGRLTFMRVYTGTLQSGSYVQNTSSDTRERVGRLLQMHATSRTEIEEVFSGDIAAAIGLKNTTTGDSLTAVDHQLILESMEFPEPVIELAIEPKTKADQDKLSNAIQKLAEEDPSFRATTNPETGQTLIAGMGELQLDIMVDRMRREFNVEATVGAPQVAYREAFTKTVQARGYFKRQSGGKGQYGDVWIEFSPNEEGAGFEFEDAIVGGVVPREYIPSVEAGLKEALNAGPLAGFPLVDLKAKLYDGSYHDVDSSEAAFKIAASLALREAAKTAGAVILEPIMAVDIVAPEDNLGDVMGHVSARRGMIEGQESRGPVLAVKAKVPLSEMFGYATTLRSATQGRGTFQMVFDHYEAVPKNIQEEIIKTHGQEN</sequence>
<dbReference type="SUPFAM" id="SSF54211">
    <property type="entry name" value="Ribosomal protein S5 domain 2-like"/>
    <property type="match status" value="1"/>
</dbReference>
<evidence type="ECO:0000256" key="6">
    <source>
        <dbReference type="ARBA" id="ARBA00023134"/>
    </source>
</evidence>
<dbReference type="Pfam" id="PF22042">
    <property type="entry name" value="EF-G_D2"/>
    <property type="match status" value="1"/>
</dbReference>
<evidence type="ECO:0000259" key="8">
    <source>
        <dbReference type="PROSITE" id="PS51722"/>
    </source>
</evidence>
<dbReference type="NCBIfam" id="TIGR00484">
    <property type="entry name" value="EF-G"/>
    <property type="match status" value="1"/>
</dbReference>
<dbReference type="PRINTS" id="PR00315">
    <property type="entry name" value="ELONGATNFCT"/>
</dbReference>
<dbReference type="GeneID" id="97231451"/>
<dbReference type="FunFam" id="2.40.30.10:FF:000006">
    <property type="entry name" value="Elongation factor G"/>
    <property type="match status" value="1"/>
</dbReference>
<feature type="domain" description="Tr-type G" evidence="8">
    <location>
        <begin position="9"/>
        <end position="292"/>
    </location>
</feature>
<dbReference type="InterPro" id="IPR035647">
    <property type="entry name" value="EFG_III/V"/>
</dbReference>
<keyword evidence="3 7" id="KW-0547">Nucleotide-binding</keyword>
<dbReference type="InterPro" id="IPR053905">
    <property type="entry name" value="EF-G-like_DII"/>
</dbReference>
<gene>
    <name evidence="7 9" type="primary">fusA</name>
    <name evidence="9" type="ORF">D0502_01705</name>
    <name evidence="10" type="ORF">QUE93_04875</name>
</gene>
<dbReference type="EMBL" id="JAUCAQ010000008">
    <property type="protein sequence ID" value="MDM7646350.1"/>
    <property type="molecule type" value="Genomic_DNA"/>
</dbReference>
<dbReference type="Gene3D" id="2.40.30.10">
    <property type="entry name" value="Translation factors"/>
    <property type="match status" value="1"/>
</dbReference>
<dbReference type="CDD" id="cd01434">
    <property type="entry name" value="EFG_mtEFG1_IV"/>
    <property type="match status" value="1"/>
</dbReference>
<evidence type="ECO:0000313" key="9">
    <source>
        <dbReference type="EMBL" id="MCX7578118.1"/>
    </source>
</evidence>
<keyword evidence="12" id="KW-1185">Reference proteome</keyword>
<dbReference type="Proteomes" id="UP001080333">
    <property type="component" value="Unassembled WGS sequence"/>
</dbReference>
<name>A0A9X3EBM5_9LACO</name>
<dbReference type="SUPFAM" id="SSF52540">
    <property type="entry name" value="P-loop containing nucleoside triphosphate hydrolases"/>
    <property type="match status" value="1"/>
</dbReference>
<comment type="caution">
    <text evidence="9">The sequence shown here is derived from an EMBL/GenBank/DDBJ whole genome shotgun (WGS) entry which is preliminary data.</text>
</comment>
<keyword evidence="7" id="KW-0963">Cytoplasm</keyword>
<dbReference type="NCBIfam" id="NF009381">
    <property type="entry name" value="PRK12740.1-5"/>
    <property type="match status" value="1"/>
</dbReference>
<dbReference type="CDD" id="cd01886">
    <property type="entry name" value="EF-G"/>
    <property type="match status" value="1"/>
</dbReference>
<dbReference type="Proteomes" id="UP001242903">
    <property type="component" value="Unassembled WGS sequence"/>
</dbReference>
<dbReference type="Gene3D" id="3.30.230.10">
    <property type="match status" value="1"/>
</dbReference>
<dbReference type="InterPro" id="IPR004540">
    <property type="entry name" value="Transl_elong_EFG/EF2"/>
</dbReference>
<dbReference type="EMBL" id="QVOQ01000004">
    <property type="protein sequence ID" value="MCX7578118.1"/>
    <property type="molecule type" value="Genomic_DNA"/>
</dbReference>
<dbReference type="Pfam" id="PF00679">
    <property type="entry name" value="EFG_C"/>
    <property type="match status" value="1"/>
</dbReference>
<dbReference type="SMART" id="SM00889">
    <property type="entry name" value="EFG_IV"/>
    <property type="match status" value="1"/>
</dbReference>